<comment type="caution">
    <text evidence="1">The sequence shown here is derived from an EMBL/GenBank/DDBJ whole genome shotgun (WGS) entry which is preliminary data.</text>
</comment>
<protein>
    <submittedName>
        <fullName evidence="1">Uncharacterized protein</fullName>
    </submittedName>
</protein>
<evidence type="ECO:0000313" key="2">
    <source>
        <dbReference type="Proteomes" id="UP000655208"/>
    </source>
</evidence>
<accession>A0A917TBD3</accession>
<dbReference type="EMBL" id="BMNA01000015">
    <property type="protein sequence ID" value="GGM16058.1"/>
    <property type="molecule type" value="Genomic_DNA"/>
</dbReference>
<reference evidence="1" key="1">
    <citation type="journal article" date="2014" name="Int. J. Syst. Evol. Microbiol.">
        <title>Complete genome sequence of Corynebacterium casei LMG S-19264T (=DSM 44701T), isolated from a smear-ripened cheese.</title>
        <authorList>
            <consortium name="US DOE Joint Genome Institute (JGI-PGF)"/>
            <person name="Walter F."/>
            <person name="Albersmeier A."/>
            <person name="Kalinowski J."/>
            <person name="Ruckert C."/>
        </authorList>
    </citation>
    <scope>NUCLEOTIDE SEQUENCE</scope>
    <source>
        <strain evidence="1">CGMCC 4.7308</strain>
    </source>
</reference>
<proteinExistence type="predicted"/>
<evidence type="ECO:0000313" key="1">
    <source>
        <dbReference type="EMBL" id="GGM16058.1"/>
    </source>
</evidence>
<sequence>MSIPEDESGAQPNVGHDPLVFEPGDSATRIVEEWLERPALRLLVERFGGTWPSKGGVVHRLEALHEFSVVWDRRQGASRLHIVEAVEGAELADLVLKAAQELGLVVQPPLQRRSYDWAFVLGGLATGCLSRVQALSALITAGTRVDGVALLGSFRQLQDEELATLSDESFEALTEVVTLQAASDRWLHTADWAEQLTGNLVSDPRRASFRASAEGMHGLNVHAFASASSEPQKRAANTADTYHTAVAELSPGSGAHILLVTSRIYRYQWLDAIRVLGRPCELSIELYGTESGANSRRSFGPSWYLQELRSMITSSLAVLR</sequence>
<dbReference type="Proteomes" id="UP000655208">
    <property type="component" value="Unassembled WGS sequence"/>
</dbReference>
<dbReference type="RefSeq" id="WP_188944643.1">
    <property type="nucleotide sequence ID" value="NZ_BMNA01000015.1"/>
</dbReference>
<reference evidence="1" key="2">
    <citation type="submission" date="2020-09" db="EMBL/GenBank/DDBJ databases">
        <authorList>
            <person name="Sun Q."/>
            <person name="Zhou Y."/>
        </authorList>
    </citation>
    <scope>NUCLEOTIDE SEQUENCE</scope>
    <source>
        <strain evidence="1">CGMCC 4.7308</strain>
    </source>
</reference>
<gene>
    <name evidence="1" type="ORF">GCM10011594_40080</name>
</gene>
<name>A0A917TBD3_9ACTN</name>
<dbReference type="AlphaFoldDB" id="A0A917TBD3"/>
<organism evidence="1 2">
    <name type="scientific">Nakamurella endophytica</name>
    <dbReference type="NCBI Taxonomy" id="1748367"/>
    <lineage>
        <taxon>Bacteria</taxon>
        <taxon>Bacillati</taxon>
        <taxon>Actinomycetota</taxon>
        <taxon>Actinomycetes</taxon>
        <taxon>Nakamurellales</taxon>
        <taxon>Nakamurellaceae</taxon>
        <taxon>Nakamurella</taxon>
    </lineage>
</organism>
<keyword evidence="2" id="KW-1185">Reference proteome</keyword>